<accession>A0A291RTW9</accession>
<sequence>MTFELLKIGKHIRDVGTEELDWKEFKYFIECLPPVPDNAVFRAMRPNSYNWSLNTTFLSLMLYALQGANWQRAGGDEDKRPEPIIKPREDWESDSQPDRDDGETFGLQDIRGELAARRERLADS</sequence>
<proteinExistence type="predicted"/>
<evidence type="ECO:0000313" key="3">
    <source>
        <dbReference type="Proteomes" id="UP000221961"/>
    </source>
</evidence>
<feature type="compositionally biased region" description="Basic and acidic residues" evidence="1">
    <location>
        <begin position="74"/>
        <end position="90"/>
    </location>
</feature>
<dbReference type="Proteomes" id="UP000221961">
    <property type="component" value="Chromosome"/>
</dbReference>
<evidence type="ECO:0000313" key="2">
    <source>
        <dbReference type="EMBL" id="ATL70785.1"/>
    </source>
</evidence>
<feature type="region of interest" description="Disordered" evidence="1">
    <location>
        <begin position="72"/>
        <end position="108"/>
    </location>
</feature>
<dbReference type="AlphaFoldDB" id="A0A291RTW9"/>
<evidence type="ECO:0000256" key="1">
    <source>
        <dbReference type="SAM" id="MobiDB-lite"/>
    </source>
</evidence>
<protein>
    <submittedName>
        <fullName evidence="2">Uncharacterized protein</fullName>
    </submittedName>
</protein>
<organism evidence="2 3">
    <name type="scientific">Nocardia terpenica</name>
    <dbReference type="NCBI Taxonomy" id="455432"/>
    <lineage>
        <taxon>Bacteria</taxon>
        <taxon>Bacillati</taxon>
        <taxon>Actinomycetota</taxon>
        <taxon>Actinomycetes</taxon>
        <taxon>Mycobacteriales</taxon>
        <taxon>Nocardiaceae</taxon>
        <taxon>Nocardia</taxon>
    </lineage>
</organism>
<dbReference type="EMBL" id="CP023778">
    <property type="protein sequence ID" value="ATL70785.1"/>
    <property type="molecule type" value="Genomic_DNA"/>
</dbReference>
<name>A0A291RTW9_9NOCA</name>
<dbReference type="RefSeq" id="WP_098697730.1">
    <property type="nucleotide sequence ID" value="NZ_CP023778.1"/>
</dbReference>
<dbReference type="GeneID" id="88362651"/>
<dbReference type="KEGG" id="ntp:CRH09_35985"/>
<gene>
    <name evidence="2" type="ORF">CRH09_35985</name>
</gene>
<reference evidence="2 3" key="1">
    <citation type="submission" date="2017-10" db="EMBL/GenBank/DDBJ databases">
        <title>Comparative genomics between pathogenic Norcardia.</title>
        <authorList>
            <person name="Zeng L."/>
        </authorList>
    </citation>
    <scope>NUCLEOTIDE SEQUENCE [LARGE SCALE GENOMIC DNA]</scope>
    <source>
        <strain evidence="2 3">NC_YFY_NT001</strain>
    </source>
</reference>
<feature type="compositionally biased region" description="Acidic residues" evidence="1">
    <location>
        <begin position="91"/>
        <end position="103"/>
    </location>
</feature>